<dbReference type="PROSITE" id="PS51745">
    <property type="entry name" value="PB1"/>
    <property type="match status" value="1"/>
</dbReference>
<dbReference type="Gene3D" id="3.10.20.90">
    <property type="entry name" value="Phosphatidylinositol 3-kinase Catalytic Subunit, Chain A, domain 1"/>
    <property type="match status" value="1"/>
</dbReference>
<feature type="domain" description="PB1" evidence="2">
    <location>
        <begin position="2"/>
        <end position="90"/>
    </location>
</feature>
<feature type="region of interest" description="Disordered" evidence="1">
    <location>
        <begin position="98"/>
        <end position="168"/>
    </location>
</feature>
<dbReference type="Pfam" id="PF00564">
    <property type="entry name" value="PB1"/>
    <property type="match status" value="1"/>
</dbReference>
<dbReference type="SUPFAM" id="SSF54277">
    <property type="entry name" value="CAD &amp; PB1 domains"/>
    <property type="match status" value="1"/>
</dbReference>
<feature type="compositionally biased region" description="Basic residues" evidence="1">
    <location>
        <begin position="156"/>
        <end position="168"/>
    </location>
</feature>
<dbReference type="Proteomes" id="UP000694888">
    <property type="component" value="Unplaced"/>
</dbReference>
<protein>
    <submittedName>
        <fullName evidence="4">Uncharacterized protein LOC101862794</fullName>
    </submittedName>
</protein>
<evidence type="ECO:0000259" key="2">
    <source>
        <dbReference type="PROSITE" id="PS51745"/>
    </source>
</evidence>
<evidence type="ECO:0000256" key="1">
    <source>
        <dbReference type="SAM" id="MobiDB-lite"/>
    </source>
</evidence>
<keyword evidence="3" id="KW-1185">Reference proteome</keyword>
<organism evidence="3 4">
    <name type="scientific">Aplysia californica</name>
    <name type="common">California sea hare</name>
    <dbReference type="NCBI Taxonomy" id="6500"/>
    <lineage>
        <taxon>Eukaryota</taxon>
        <taxon>Metazoa</taxon>
        <taxon>Spiralia</taxon>
        <taxon>Lophotrochozoa</taxon>
        <taxon>Mollusca</taxon>
        <taxon>Gastropoda</taxon>
        <taxon>Heterobranchia</taxon>
        <taxon>Euthyneura</taxon>
        <taxon>Tectipleura</taxon>
        <taxon>Aplysiida</taxon>
        <taxon>Aplysioidea</taxon>
        <taxon>Aplysiidae</taxon>
        <taxon>Aplysia</taxon>
    </lineage>
</organism>
<sequence>MEVTVKAFLQDADGNREVRRVSLLLQPGSAMFKTMAGKIASAFPGLIGKKFDITWEDSDGDFVLMSTDEELQDAVSQSSSGLLKVYITITDGQSVYGDGMMEEEEGPTNDQGTEVPQGRHDRAVSWTAVDHPDFPHPDGPPPPPPPPPFHPGMMMHGRRGRRGWMGGRGHHHGPYPGPFPGPHPMFHPVEWTEMPKMRVWPFGRFFGQGGMDQGPCAGQQEEGCDKRGWKRALRESVPVNHRRWAKVYIHNWRKQNLKNFTTTTSDSEQDVKGKTVTKEAAGVPEAYVVWLDMVLPKFHKRWETEVSTEHGAKDFEGDDADSMVTIKMSVPVEFRKWVWWYLARRYGKRMAPEFRCGSPGRRGHPWGRGHPGARGHPGPFWNGMGRRGPGKCGKKGMMGGKLHHLASQVPKHIRTWAKQFILTWRLEHQIPTTRPAHLTDSESDEVKGAKDKGIPEDYGKWLNKFLPRWHLWRGQVASSKVNVPAGGMGEFKDTVPMEFRCWTKCYLCRHYSQPSEGSEGGEDRYRRWLQIFKKKWLQQQKGGDEDFETLCITSSDEEHRAAALTSDPDTDMEMDSSFKRLRLDKETTLRNVRFAGAAAENEAAQGSDSDSDAEMFGGRMLGKHGFRRFAKTELYNWDGKTPVDGADDDLELPPRLYHVLSHMMVKMQKKKFKRDMKAAKKEMKAAAKAQKLSES</sequence>
<reference evidence="4" key="1">
    <citation type="submission" date="2025-08" db="UniProtKB">
        <authorList>
            <consortium name="RefSeq"/>
        </authorList>
    </citation>
    <scope>IDENTIFICATION</scope>
</reference>
<evidence type="ECO:0000313" key="3">
    <source>
        <dbReference type="Proteomes" id="UP000694888"/>
    </source>
</evidence>
<feature type="compositionally biased region" description="Pro residues" evidence="1">
    <location>
        <begin position="137"/>
        <end position="150"/>
    </location>
</feature>
<dbReference type="SMART" id="SM00666">
    <property type="entry name" value="PB1"/>
    <property type="match status" value="1"/>
</dbReference>
<dbReference type="InterPro" id="IPR000270">
    <property type="entry name" value="PB1_dom"/>
</dbReference>
<evidence type="ECO:0000313" key="4">
    <source>
        <dbReference type="RefSeq" id="XP_005097479.2"/>
    </source>
</evidence>
<dbReference type="GeneID" id="101862794"/>
<dbReference type="InterPro" id="IPR053793">
    <property type="entry name" value="PB1-like"/>
</dbReference>
<accession>A0ABM0JMZ6</accession>
<dbReference type="RefSeq" id="XP_005097479.2">
    <property type="nucleotide sequence ID" value="XM_005097422.3"/>
</dbReference>
<name>A0ABM0JMZ6_APLCA</name>
<proteinExistence type="predicted"/>
<gene>
    <name evidence="4" type="primary">LOC101862794</name>
</gene>